<keyword evidence="3" id="KW-1185">Reference proteome</keyword>
<dbReference type="AlphaFoldDB" id="T0R5P8"/>
<keyword evidence="1" id="KW-0472">Membrane</keyword>
<gene>
    <name evidence="2" type="ORF">SDRG_14824</name>
</gene>
<accession>T0R5P8</accession>
<dbReference type="GeneID" id="19955551"/>
<dbReference type="Proteomes" id="UP000030762">
    <property type="component" value="Unassembled WGS sequence"/>
</dbReference>
<evidence type="ECO:0000256" key="1">
    <source>
        <dbReference type="SAM" id="Phobius"/>
    </source>
</evidence>
<dbReference type="InParanoid" id="T0R5P8"/>
<dbReference type="RefSeq" id="XP_008619202.1">
    <property type="nucleotide sequence ID" value="XM_008620980.1"/>
</dbReference>
<dbReference type="EMBL" id="JH767209">
    <property type="protein sequence ID" value="EQC27383.1"/>
    <property type="molecule type" value="Genomic_DNA"/>
</dbReference>
<evidence type="ECO:0000313" key="2">
    <source>
        <dbReference type="EMBL" id="EQC27383.1"/>
    </source>
</evidence>
<keyword evidence="1" id="KW-1133">Transmembrane helix</keyword>
<proteinExistence type="predicted"/>
<evidence type="ECO:0000313" key="3">
    <source>
        <dbReference type="Proteomes" id="UP000030762"/>
    </source>
</evidence>
<keyword evidence="1" id="KW-0812">Transmembrane</keyword>
<sequence length="95" mass="10424">MPTKYVTTTASEFDSEAISEAMPDPFKHRPVALSEASTYEASGYGLALALQYVGLIALFVGGASLVLLLFWWTYLVPSCGPFFHRDHHHDAYAVA</sequence>
<protein>
    <submittedName>
        <fullName evidence="2">Uncharacterized protein</fullName>
    </submittedName>
</protein>
<feature type="transmembrane region" description="Helical" evidence="1">
    <location>
        <begin position="52"/>
        <end position="75"/>
    </location>
</feature>
<name>T0R5P8_SAPDV</name>
<dbReference type="VEuPathDB" id="FungiDB:SDRG_14824"/>
<reference evidence="2 3" key="1">
    <citation type="submission" date="2012-04" db="EMBL/GenBank/DDBJ databases">
        <title>The Genome Sequence of Saprolegnia declina VS20.</title>
        <authorList>
            <consortium name="The Broad Institute Genome Sequencing Platform"/>
            <person name="Russ C."/>
            <person name="Nusbaum C."/>
            <person name="Tyler B."/>
            <person name="van West P."/>
            <person name="Dieguez-Uribeondo J."/>
            <person name="de Bruijn I."/>
            <person name="Tripathy S."/>
            <person name="Jiang R."/>
            <person name="Young S.K."/>
            <person name="Zeng Q."/>
            <person name="Gargeya S."/>
            <person name="Fitzgerald M."/>
            <person name="Haas B."/>
            <person name="Abouelleil A."/>
            <person name="Alvarado L."/>
            <person name="Arachchi H.M."/>
            <person name="Berlin A."/>
            <person name="Chapman S.B."/>
            <person name="Goldberg J."/>
            <person name="Griggs A."/>
            <person name="Gujja S."/>
            <person name="Hansen M."/>
            <person name="Howarth C."/>
            <person name="Imamovic A."/>
            <person name="Larimer J."/>
            <person name="McCowen C."/>
            <person name="Montmayeur A."/>
            <person name="Murphy C."/>
            <person name="Neiman D."/>
            <person name="Pearson M."/>
            <person name="Priest M."/>
            <person name="Roberts A."/>
            <person name="Saif S."/>
            <person name="Shea T."/>
            <person name="Sisk P."/>
            <person name="Sykes S."/>
            <person name="Wortman J."/>
            <person name="Nusbaum C."/>
            <person name="Birren B."/>
        </authorList>
    </citation>
    <scope>NUCLEOTIDE SEQUENCE [LARGE SCALE GENOMIC DNA]</scope>
    <source>
        <strain evidence="2 3">VS20</strain>
    </source>
</reference>
<organism evidence="2 3">
    <name type="scientific">Saprolegnia diclina (strain VS20)</name>
    <dbReference type="NCBI Taxonomy" id="1156394"/>
    <lineage>
        <taxon>Eukaryota</taxon>
        <taxon>Sar</taxon>
        <taxon>Stramenopiles</taxon>
        <taxon>Oomycota</taxon>
        <taxon>Saprolegniomycetes</taxon>
        <taxon>Saprolegniales</taxon>
        <taxon>Saprolegniaceae</taxon>
        <taxon>Saprolegnia</taxon>
    </lineage>
</organism>